<dbReference type="PANTHER" id="PTHR30231:SF37">
    <property type="entry name" value="EXODEOXYRIBONUCLEASE 10"/>
    <property type="match status" value="1"/>
</dbReference>
<protein>
    <submittedName>
        <fullName evidence="4">DNA polymerase III subunit epsilon</fullName>
    </submittedName>
</protein>
<comment type="caution">
    <text evidence="4">The sequence shown here is derived from an EMBL/GenBank/DDBJ whole genome shotgun (WGS) entry which is preliminary data.</text>
</comment>
<evidence type="ECO:0000256" key="2">
    <source>
        <dbReference type="ARBA" id="ARBA00026073"/>
    </source>
</evidence>
<evidence type="ECO:0000259" key="3">
    <source>
        <dbReference type="SMART" id="SM00479"/>
    </source>
</evidence>
<accession>A0A0R3DSR8</accession>
<dbReference type="GO" id="GO:0005829">
    <property type="term" value="C:cytosol"/>
    <property type="evidence" value="ECO:0007669"/>
    <property type="project" value="TreeGrafter"/>
</dbReference>
<evidence type="ECO:0000256" key="1">
    <source>
        <dbReference type="ARBA" id="ARBA00025483"/>
    </source>
</evidence>
<proteinExistence type="predicted"/>
<dbReference type="GO" id="GO:0045004">
    <property type="term" value="P:DNA replication proofreading"/>
    <property type="evidence" value="ECO:0007669"/>
    <property type="project" value="TreeGrafter"/>
</dbReference>
<dbReference type="NCBIfam" id="NF006615">
    <property type="entry name" value="PRK09182.1"/>
    <property type="match status" value="1"/>
</dbReference>
<dbReference type="InterPro" id="IPR012337">
    <property type="entry name" value="RNaseH-like_sf"/>
</dbReference>
<keyword evidence="5" id="KW-1185">Reference proteome</keyword>
<dbReference type="InterPro" id="IPR013520">
    <property type="entry name" value="Ribonucl_H"/>
</dbReference>
<evidence type="ECO:0000313" key="5">
    <source>
        <dbReference type="Proteomes" id="UP000051936"/>
    </source>
</evidence>
<dbReference type="AlphaFoldDB" id="A0A0R3DSR8"/>
<dbReference type="Gene3D" id="3.30.420.10">
    <property type="entry name" value="Ribonuclease H-like superfamily/Ribonuclease H"/>
    <property type="match status" value="1"/>
</dbReference>
<sequence length="306" mass="34083">MTQPLGDGHTLDPADLAAMADALAQSADYRVLRRLIPRSPYTPAAGQEVRTGILLDTETTGLDCAKDEIIELGMVKFDYAADGRILGVRDTFSAFNEPRAPISAEVTALTGITSEMVAGHKFDDAAVTAFVESAVITIAHNSAFDRKFAERYWPVFEHKAWGCSMSEIDWRRHGFAGAQLGYLLNGAGYFHHAHRAVDDCHALLEVLAFELPTMGSSALALLLETARKPTMRVWAEQTAFELKDSLKRRGYRWNDGSDGRLKSWFRDVDETALDDEIAFLRAEIYMQDVEPTVQRLTTFTRFSGRI</sequence>
<dbReference type="SUPFAM" id="SSF53098">
    <property type="entry name" value="Ribonuclease H-like"/>
    <property type="match status" value="1"/>
</dbReference>
<dbReference type="CDD" id="cd06127">
    <property type="entry name" value="DEDDh"/>
    <property type="match status" value="1"/>
</dbReference>
<dbReference type="EMBL" id="LJYG01000062">
    <property type="protein sequence ID" value="KRQ12784.1"/>
    <property type="molecule type" value="Genomic_DNA"/>
</dbReference>
<dbReference type="SMART" id="SM00479">
    <property type="entry name" value="EXOIII"/>
    <property type="match status" value="1"/>
</dbReference>
<evidence type="ECO:0000313" key="4">
    <source>
        <dbReference type="EMBL" id="KRQ12784.1"/>
    </source>
</evidence>
<dbReference type="InterPro" id="IPR036397">
    <property type="entry name" value="RNaseH_sf"/>
</dbReference>
<dbReference type="GO" id="GO:0008408">
    <property type="term" value="F:3'-5' exonuclease activity"/>
    <property type="evidence" value="ECO:0007669"/>
    <property type="project" value="TreeGrafter"/>
</dbReference>
<dbReference type="Pfam" id="PF00929">
    <property type="entry name" value="RNase_T"/>
    <property type="match status" value="1"/>
</dbReference>
<feature type="domain" description="Exonuclease" evidence="3">
    <location>
        <begin position="51"/>
        <end position="216"/>
    </location>
</feature>
<dbReference type="RefSeq" id="WP_057748039.1">
    <property type="nucleotide sequence ID" value="NZ_LJYG01000062.1"/>
</dbReference>
<dbReference type="GO" id="GO:0003676">
    <property type="term" value="F:nucleic acid binding"/>
    <property type="evidence" value="ECO:0007669"/>
    <property type="project" value="InterPro"/>
</dbReference>
<comment type="function">
    <text evidence="1">DNA polymerase III is a complex, multichain enzyme responsible for most of the replicative synthesis in bacteria. The epsilon subunit contain the editing function and is a proofreading 3'-5' exonuclease.</text>
</comment>
<dbReference type="Proteomes" id="UP000051936">
    <property type="component" value="Unassembled WGS sequence"/>
</dbReference>
<comment type="subunit">
    <text evidence="2">DNA polymerase III contains a core (composed of alpha, epsilon and theta chains) that associates with a tau subunit. This core dimerizes to form the POLIII' complex. PolIII' associates with the gamma complex (composed of gamma, delta, delta', psi and chi chains) and with the beta chain to form the complete DNA polymerase III complex.</text>
</comment>
<dbReference type="FunFam" id="3.30.420.10:FF:000045">
    <property type="entry name" value="3'-5' exonuclease DinG"/>
    <property type="match status" value="1"/>
</dbReference>
<dbReference type="STRING" id="989370.AOQ71_15950"/>
<name>A0A0R3DSR8_9BRAD</name>
<dbReference type="PANTHER" id="PTHR30231">
    <property type="entry name" value="DNA POLYMERASE III SUBUNIT EPSILON"/>
    <property type="match status" value="1"/>
</dbReference>
<organism evidence="4 5">
    <name type="scientific">Bradyrhizobium manausense</name>
    <dbReference type="NCBI Taxonomy" id="989370"/>
    <lineage>
        <taxon>Bacteria</taxon>
        <taxon>Pseudomonadati</taxon>
        <taxon>Pseudomonadota</taxon>
        <taxon>Alphaproteobacteria</taxon>
        <taxon>Hyphomicrobiales</taxon>
        <taxon>Nitrobacteraceae</taxon>
        <taxon>Bradyrhizobium</taxon>
    </lineage>
</organism>
<gene>
    <name evidence="4" type="ORF">AOQ71_15950</name>
</gene>
<reference evidence="4 5" key="1">
    <citation type="submission" date="2015-09" db="EMBL/GenBank/DDBJ databases">
        <title>Draft Genome Sequence of Bradyrhizobium manausense Strain BR 3351T, a Novel Symbiotic Nitrogen-Fixing Alphaproteobacterium Isolated from Brazilian Amazon Rain Forest.</title>
        <authorList>
            <person name="De Araujo J.L."/>
            <person name="Zilli J.E."/>
        </authorList>
    </citation>
    <scope>NUCLEOTIDE SEQUENCE [LARGE SCALE GENOMIC DNA]</scope>
    <source>
        <strain evidence="4 5">BR3351</strain>
    </source>
</reference>